<gene>
    <name evidence="2" type="ORF">HOLleu_01150</name>
</gene>
<sequence>MIILKLTHIYIHCPSGKKNISKESIQDDVCEDHHASKEAVCLTCFQRLCFACAFISHGEHKITSMDKLEEELQETTEALQKEITSVNDALKIFRTHINTQQHALHESLDGELNTLIQSFHEQFQHLMHHLQAMRERNALSDKTEIERNQTILKDVEASVHFYSEAVITVLHESNVSHLQHLNELERQIDKDESRLDECKKHMLHSLLLNQCRPVSISARVGILSHGQILGAVKVTNSQMVMVRKYRNSKNYIHLACLSCEKPKVLFWEQTFVIAKNPPLSVMAKTLIVLPQSLLILVGYGRRILVITVHVDSKLNQAFFRSSKVLELNIPQTAHVTGISAILGEVSHEGIVTTDSESGMFHLFDQNFNLRETIKYKENCKDVTCKRDGEVYKIATNVNSDIVPLLRIHGSSKEVKCVGKIENNYLGKAMFIQSMIFDGSFLSILWVSKIENLEDGIQWRVVVYDDDDGDEYNVSAEGTCEPNVKPISISHIKNTMLLCFSNGSVKEFKTVNVDLPALPGAGGLVNALTQRPGDLMGELTRMLMEAIEFPQ</sequence>
<keyword evidence="1" id="KW-0175">Coiled coil</keyword>
<feature type="coiled-coil region" evidence="1">
    <location>
        <begin position="62"/>
        <end position="89"/>
    </location>
</feature>
<dbReference type="AlphaFoldDB" id="A0A9Q1HK38"/>
<protein>
    <submittedName>
        <fullName evidence="2">Uncharacterized protein</fullName>
    </submittedName>
</protein>
<feature type="coiled-coil region" evidence="1">
    <location>
        <begin position="174"/>
        <end position="201"/>
    </location>
</feature>
<evidence type="ECO:0000313" key="3">
    <source>
        <dbReference type="Proteomes" id="UP001152320"/>
    </source>
</evidence>
<proteinExistence type="predicted"/>
<evidence type="ECO:0000313" key="2">
    <source>
        <dbReference type="EMBL" id="KAJ8048720.1"/>
    </source>
</evidence>
<dbReference type="EMBL" id="JAIZAY010000001">
    <property type="protein sequence ID" value="KAJ8048720.1"/>
    <property type="molecule type" value="Genomic_DNA"/>
</dbReference>
<evidence type="ECO:0000256" key="1">
    <source>
        <dbReference type="SAM" id="Coils"/>
    </source>
</evidence>
<comment type="caution">
    <text evidence="2">The sequence shown here is derived from an EMBL/GenBank/DDBJ whole genome shotgun (WGS) entry which is preliminary data.</text>
</comment>
<accession>A0A9Q1HK38</accession>
<keyword evidence="3" id="KW-1185">Reference proteome</keyword>
<name>A0A9Q1HK38_HOLLE</name>
<reference evidence="2" key="1">
    <citation type="submission" date="2021-10" db="EMBL/GenBank/DDBJ databases">
        <title>Tropical sea cucumber genome reveals ecological adaptation and Cuvierian tubules defense mechanism.</title>
        <authorList>
            <person name="Chen T."/>
        </authorList>
    </citation>
    <scope>NUCLEOTIDE SEQUENCE</scope>
    <source>
        <strain evidence="2">Nanhai2018</strain>
        <tissue evidence="2">Muscle</tissue>
    </source>
</reference>
<dbReference type="SUPFAM" id="SSF57845">
    <property type="entry name" value="B-box zinc-binding domain"/>
    <property type="match status" value="1"/>
</dbReference>
<organism evidence="2 3">
    <name type="scientific">Holothuria leucospilota</name>
    <name type="common">Black long sea cucumber</name>
    <name type="synonym">Mertensiothuria leucospilota</name>
    <dbReference type="NCBI Taxonomy" id="206669"/>
    <lineage>
        <taxon>Eukaryota</taxon>
        <taxon>Metazoa</taxon>
        <taxon>Echinodermata</taxon>
        <taxon>Eleutherozoa</taxon>
        <taxon>Echinozoa</taxon>
        <taxon>Holothuroidea</taxon>
        <taxon>Aspidochirotacea</taxon>
        <taxon>Aspidochirotida</taxon>
        <taxon>Holothuriidae</taxon>
        <taxon>Holothuria</taxon>
    </lineage>
</organism>
<dbReference type="Proteomes" id="UP001152320">
    <property type="component" value="Chromosome 1"/>
</dbReference>